<reference evidence="1 2" key="1">
    <citation type="submission" date="2022-06" db="EMBL/GenBank/DDBJ databases">
        <title>Genomic Encyclopedia of Archaeal and Bacterial Type Strains, Phase II (KMG-II): from individual species to whole genera.</title>
        <authorList>
            <person name="Goeker M."/>
        </authorList>
    </citation>
    <scope>NUCLEOTIDE SEQUENCE [LARGE SCALE GENOMIC DNA]</scope>
    <source>
        <strain evidence="1 2">DSM 40477</strain>
    </source>
</reference>
<organism evidence="1 2">
    <name type="scientific">Streptoalloteichus tenebrarius (strain ATCC 17920 / DSM 40477 / JCM 4838 / CBS 697.72 / NBRC 16177 / NCIMB 11028 / NRRL B-12390 / A12253. 1 / ISP 5477)</name>
    <name type="common">Streptomyces tenebrarius</name>
    <dbReference type="NCBI Taxonomy" id="1933"/>
    <lineage>
        <taxon>Bacteria</taxon>
        <taxon>Bacillati</taxon>
        <taxon>Actinomycetota</taxon>
        <taxon>Actinomycetes</taxon>
        <taxon>Pseudonocardiales</taxon>
        <taxon>Pseudonocardiaceae</taxon>
        <taxon>Streptoalloteichus</taxon>
    </lineage>
</organism>
<keyword evidence="1" id="KW-0863">Zinc-finger</keyword>
<protein>
    <submittedName>
        <fullName evidence="1">Zinc-finger</fullName>
    </submittedName>
</protein>
<keyword evidence="1" id="KW-0479">Metal-binding</keyword>
<sequence length="97" mass="10919">MTLFDFPSHTWLPYAGQRHAHGGGRRPEGASVTVFCGLIVISRTYDLGDPELLWPECDVCRVEAGRCADLRARAERAWRETLPAYGDRPPCRKGYGR</sequence>
<comment type="caution">
    <text evidence="1">The sequence shown here is derived from an EMBL/GenBank/DDBJ whole genome shotgun (WGS) entry which is preliminary data.</text>
</comment>
<gene>
    <name evidence="1" type="ORF">LX15_003719</name>
</gene>
<dbReference type="Pfam" id="PF16827">
    <property type="entry name" value="zf-HC3"/>
    <property type="match status" value="1"/>
</dbReference>
<accession>A0ABT1HWV4</accession>
<dbReference type="RefSeq" id="WP_253670887.1">
    <property type="nucleotide sequence ID" value="NZ_JAMTCP010000022.1"/>
</dbReference>
<evidence type="ECO:0000313" key="1">
    <source>
        <dbReference type="EMBL" id="MCP2260008.1"/>
    </source>
</evidence>
<dbReference type="GO" id="GO:0008270">
    <property type="term" value="F:zinc ion binding"/>
    <property type="evidence" value="ECO:0007669"/>
    <property type="project" value="UniProtKB-KW"/>
</dbReference>
<name>A0ABT1HWV4_STRSD</name>
<keyword evidence="2" id="KW-1185">Reference proteome</keyword>
<proteinExistence type="predicted"/>
<keyword evidence="1" id="KW-0862">Zinc</keyword>
<dbReference type="EMBL" id="JAMTCP010000022">
    <property type="protein sequence ID" value="MCP2260008.1"/>
    <property type="molecule type" value="Genomic_DNA"/>
</dbReference>
<evidence type="ECO:0000313" key="2">
    <source>
        <dbReference type="Proteomes" id="UP001205311"/>
    </source>
</evidence>
<dbReference type="Proteomes" id="UP001205311">
    <property type="component" value="Unassembled WGS sequence"/>
</dbReference>
<dbReference type="InterPro" id="IPR031795">
    <property type="entry name" value="Zf-HC3"/>
</dbReference>